<evidence type="ECO:0000313" key="3">
    <source>
        <dbReference type="Proteomes" id="UP000324611"/>
    </source>
</evidence>
<comment type="caution">
    <text evidence="2">The sequence shown here is derived from an EMBL/GenBank/DDBJ whole genome shotgun (WGS) entry which is preliminary data.</text>
</comment>
<reference evidence="2 3" key="1">
    <citation type="submission" date="2019-09" db="EMBL/GenBank/DDBJ databases">
        <title>Chitinophaga ginsengihumi sp. nov., isolated from soil of ginseng rhizosphere.</title>
        <authorList>
            <person name="Lee J."/>
        </authorList>
    </citation>
    <scope>NUCLEOTIDE SEQUENCE [LARGE SCALE GENOMIC DNA]</scope>
    <source>
        <strain evidence="2 3">BN140078</strain>
    </source>
</reference>
<sequence>MKQFLFLLLTASVAMSARAQSSQYQDAMTKQVALLDDGASYNPQTLQDISNVFERIAATEKTEWLPYYYAAFAQVMTAFVQEDKSKIDPLADRAEANINKADSLKKNSDEIACIKSLVASARIMVDPPSRGAQYGPESGMMIQKAKQLNPENPRVYLLEGQALYFTPEAYGGDKAKARETLQVALQKFAAFKPASNIEPHWGEAQAKQLLNGEAK</sequence>
<organism evidence="2 3">
    <name type="scientific">Chitinophaga agrisoli</name>
    <dbReference type="NCBI Taxonomy" id="2607653"/>
    <lineage>
        <taxon>Bacteria</taxon>
        <taxon>Pseudomonadati</taxon>
        <taxon>Bacteroidota</taxon>
        <taxon>Chitinophagia</taxon>
        <taxon>Chitinophagales</taxon>
        <taxon>Chitinophagaceae</taxon>
        <taxon>Chitinophaga</taxon>
    </lineage>
</organism>
<accession>A0A5B2W4Y6</accession>
<proteinExistence type="predicted"/>
<keyword evidence="1" id="KW-0732">Signal</keyword>
<dbReference type="EMBL" id="VUOC01000001">
    <property type="protein sequence ID" value="KAA2245626.1"/>
    <property type="molecule type" value="Genomic_DNA"/>
</dbReference>
<name>A0A5B2W4Y6_9BACT</name>
<dbReference type="AlphaFoldDB" id="A0A5B2W4Y6"/>
<evidence type="ECO:0000313" key="2">
    <source>
        <dbReference type="EMBL" id="KAA2245626.1"/>
    </source>
</evidence>
<reference evidence="2 3" key="2">
    <citation type="submission" date="2019-09" db="EMBL/GenBank/DDBJ databases">
        <authorList>
            <person name="Jin C."/>
        </authorList>
    </citation>
    <scope>NUCLEOTIDE SEQUENCE [LARGE SCALE GENOMIC DNA]</scope>
    <source>
        <strain evidence="2 3">BN140078</strain>
    </source>
</reference>
<dbReference type="Proteomes" id="UP000324611">
    <property type="component" value="Unassembled WGS sequence"/>
</dbReference>
<feature type="signal peptide" evidence="1">
    <location>
        <begin position="1"/>
        <end position="19"/>
    </location>
</feature>
<gene>
    <name evidence="2" type="ORF">F0L74_06635</name>
</gene>
<feature type="chain" id="PRO_5023115321" description="Tetratricopeptide repeat protein" evidence="1">
    <location>
        <begin position="20"/>
        <end position="215"/>
    </location>
</feature>
<evidence type="ECO:0008006" key="4">
    <source>
        <dbReference type="Google" id="ProtNLM"/>
    </source>
</evidence>
<protein>
    <recommendedName>
        <fullName evidence="4">Tetratricopeptide repeat protein</fullName>
    </recommendedName>
</protein>
<keyword evidence="3" id="KW-1185">Reference proteome</keyword>
<dbReference type="RefSeq" id="WP_149837016.1">
    <property type="nucleotide sequence ID" value="NZ_VUOC01000001.1"/>
</dbReference>
<evidence type="ECO:0000256" key="1">
    <source>
        <dbReference type="SAM" id="SignalP"/>
    </source>
</evidence>